<dbReference type="PANTHER" id="PTHR35585:SF1">
    <property type="entry name" value="HHE DOMAIN PROTEIN (AFU_ORTHOLOGUE AFUA_4G00730)"/>
    <property type="match status" value="1"/>
</dbReference>
<evidence type="ECO:0000313" key="3">
    <source>
        <dbReference type="Proteomes" id="UP001165079"/>
    </source>
</evidence>
<dbReference type="Gene3D" id="1.20.120.520">
    <property type="entry name" value="nmb1532 protein domain like"/>
    <property type="match status" value="1"/>
</dbReference>
<accession>A0A9W6SLE1</accession>
<organism evidence="2 3">
    <name type="scientific">Actinorhabdospora filicis</name>
    <dbReference type="NCBI Taxonomy" id="1785913"/>
    <lineage>
        <taxon>Bacteria</taxon>
        <taxon>Bacillati</taxon>
        <taxon>Actinomycetota</taxon>
        <taxon>Actinomycetes</taxon>
        <taxon>Micromonosporales</taxon>
        <taxon>Micromonosporaceae</taxon>
        <taxon>Actinorhabdospora</taxon>
    </lineage>
</organism>
<dbReference type="InterPro" id="IPR012312">
    <property type="entry name" value="Hemerythrin-like"/>
</dbReference>
<gene>
    <name evidence="2" type="ORF">Afil01_27180</name>
</gene>
<dbReference type="AlphaFoldDB" id="A0A9W6SLE1"/>
<protein>
    <recommendedName>
        <fullName evidence="1">Hemerythrin-like domain-containing protein</fullName>
    </recommendedName>
</protein>
<dbReference type="PANTHER" id="PTHR35585">
    <property type="entry name" value="HHE DOMAIN PROTEIN (AFU_ORTHOLOGUE AFUA_4G00730)"/>
    <property type="match status" value="1"/>
</dbReference>
<dbReference type="Proteomes" id="UP001165079">
    <property type="component" value="Unassembled WGS sequence"/>
</dbReference>
<proteinExistence type="predicted"/>
<feature type="domain" description="Hemerythrin-like" evidence="1">
    <location>
        <begin position="3"/>
        <end position="116"/>
    </location>
</feature>
<dbReference type="Pfam" id="PF01814">
    <property type="entry name" value="Hemerythrin"/>
    <property type="match status" value="1"/>
</dbReference>
<comment type="caution">
    <text evidence="2">The sequence shown here is derived from an EMBL/GenBank/DDBJ whole genome shotgun (WGS) entry which is preliminary data.</text>
</comment>
<dbReference type="RefSeq" id="WP_285663091.1">
    <property type="nucleotide sequence ID" value="NZ_BSTX01000002.1"/>
</dbReference>
<name>A0A9W6SLE1_9ACTN</name>
<evidence type="ECO:0000259" key="1">
    <source>
        <dbReference type="Pfam" id="PF01814"/>
    </source>
</evidence>
<dbReference type="EMBL" id="BSTX01000002">
    <property type="protein sequence ID" value="GLZ77911.1"/>
    <property type="molecule type" value="Genomic_DNA"/>
</dbReference>
<reference evidence="2" key="1">
    <citation type="submission" date="2023-03" db="EMBL/GenBank/DDBJ databases">
        <title>Actinorhabdospora filicis NBRC 111898.</title>
        <authorList>
            <person name="Ichikawa N."/>
            <person name="Sato H."/>
            <person name="Tonouchi N."/>
        </authorList>
    </citation>
    <scope>NUCLEOTIDE SEQUENCE</scope>
    <source>
        <strain evidence="2">NBRC 111898</strain>
    </source>
</reference>
<sequence>MNAVTAITADHRVLEALFGRLQKGEGEPAEVLAEIKARLLAHSVAEEEHVYPLLVREEPGEKPAVHHGVAEHREAEEKLAAAEKALGTNGFDRACQDLVDAVSHHVREEEDGILRALAEATPAALLDAAGDAFEQRRATELAGHGYTA</sequence>
<evidence type="ECO:0000313" key="2">
    <source>
        <dbReference type="EMBL" id="GLZ77911.1"/>
    </source>
</evidence>
<keyword evidence="3" id="KW-1185">Reference proteome</keyword>